<comment type="caution">
    <text evidence="1">The sequence shown here is derived from an EMBL/GenBank/DDBJ whole genome shotgun (WGS) entry which is preliminary data.</text>
</comment>
<proteinExistence type="predicted"/>
<feature type="non-terminal residue" evidence="1">
    <location>
        <position position="1"/>
    </location>
</feature>
<accession>A0ABU8L7D7</accession>
<dbReference type="PIRSF" id="PIRSF029407">
    <property type="entry name" value="UCP029407"/>
    <property type="match status" value="1"/>
</dbReference>
<sequence>ASFISSILAEMEVDTVAFLPIRNPLEVALSLKRRDGSPMAKSLLLWLRHVLEAEHQSRDMPRYFLRHEDFRTDWRRHLNNAADETGVIWPAPSSQSDIEIEKFLNEDLHHERASIEELRNHPDITPLIRTAYEILRSMAVDGESRELRAQLDLVRTTFNESCDVLAIATAEAEHLRGELRARILDHEAVVRTHHAIVRAHHELSLECDAMVRDRDAFLAERNALLASRSWRWTAPLRWVRGPFVRRT</sequence>
<protein>
    <submittedName>
        <fullName evidence="1">Sulfotransferase family protein</fullName>
    </submittedName>
</protein>
<dbReference type="InterPro" id="IPR027417">
    <property type="entry name" value="P-loop_NTPase"/>
</dbReference>
<dbReference type="Gene3D" id="3.40.50.300">
    <property type="entry name" value="P-loop containing nucleotide triphosphate hydrolases"/>
    <property type="match status" value="1"/>
</dbReference>
<dbReference type="EMBL" id="JAPYKS010000065">
    <property type="protein sequence ID" value="MEI9413245.1"/>
    <property type="molecule type" value="Genomic_DNA"/>
</dbReference>
<evidence type="ECO:0000313" key="1">
    <source>
        <dbReference type="EMBL" id="MEI9413245.1"/>
    </source>
</evidence>
<organism evidence="1 2">
    <name type="scientific">Mesorhizobium salmacidum</name>
    <dbReference type="NCBI Taxonomy" id="3015171"/>
    <lineage>
        <taxon>Bacteria</taxon>
        <taxon>Pseudomonadati</taxon>
        <taxon>Pseudomonadota</taxon>
        <taxon>Alphaproteobacteria</taxon>
        <taxon>Hyphomicrobiales</taxon>
        <taxon>Phyllobacteriaceae</taxon>
        <taxon>Mesorhizobium</taxon>
    </lineage>
</organism>
<dbReference type="SUPFAM" id="SSF52540">
    <property type="entry name" value="P-loop containing nucleoside triphosphate hydrolases"/>
    <property type="match status" value="1"/>
</dbReference>
<keyword evidence="2" id="KW-1185">Reference proteome</keyword>
<dbReference type="InterPro" id="IPR014556">
    <property type="entry name" value="UCP029407"/>
</dbReference>
<dbReference type="Proteomes" id="UP001387293">
    <property type="component" value="Unassembled WGS sequence"/>
</dbReference>
<name>A0ABU8L7D7_9HYPH</name>
<evidence type="ECO:0000313" key="2">
    <source>
        <dbReference type="Proteomes" id="UP001387293"/>
    </source>
</evidence>
<reference evidence="1 2" key="1">
    <citation type="submission" date="2022-12" db="EMBL/GenBank/DDBJ databases">
        <authorList>
            <person name="Muema E."/>
        </authorList>
    </citation>
    <scope>NUCLEOTIDE SEQUENCE [LARGE SCALE GENOMIC DNA]</scope>
    <source>
        <strain evidence="2">1326</strain>
    </source>
</reference>
<gene>
    <name evidence="1" type="ORF">O7A60_31615</name>
</gene>